<gene>
    <name evidence="2" type="ORF">LWI28_001817</name>
</gene>
<dbReference type="Proteomes" id="UP001064489">
    <property type="component" value="Chromosome 3"/>
</dbReference>
<evidence type="ECO:0000256" key="1">
    <source>
        <dbReference type="SAM" id="MobiDB-lite"/>
    </source>
</evidence>
<reference evidence="2" key="2">
    <citation type="submission" date="2023-02" db="EMBL/GenBank/DDBJ databases">
        <authorList>
            <person name="Swenson N.G."/>
            <person name="Wegrzyn J.L."/>
            <person name="Mcevoy S.L."/>
        </authorList>
    </citation>
    <scope>NUCLEOTIDE SEQUENCE</scope>
    <source>
        <strain evidence="2">91603</strain>
        <tissue evidence="2">Leaf</tissue>
    </source>
</reference>
<proteinExistence type="predicted"/>
<feature type="compositionally biased region" description="Basic residues" evidence="1">
    <location>
        <begin position="165"/>
        <end position="174"/>
    </location>
</feature>
<evidence type="ECO:0000313" key="3">
    <source>
        <dbReference type="Proteomes" id="UP001064489"/>
    </source>
</evidence>
<accession>A0AAD5J366</accession>
<protein>
    <submittedName>
        <fullName evidence="2">Uncharacterized protein</fullName>
    </submittedName>
</protein>
<sequence>MESSRDWMRRNGSAEEEVRAGERWSSIIVSDQPKMEGCNPTTLWCMESGKKLIEKGKSRYGEKSCGATLNEGGGKQKELIDMVEERSLEMVPRIINEKLESSSNMISSVRATGSTGLGHKVSQLGQALSRPEKPNMIDSSLGPLFSDADCGRPISTNLVPTKAQSNKKWKRIARRSNTPDQAIQDGKNVRSNNLRENQKRKVSGSADEARVTHGISRPTEASMDMKTRGEEGNVGETTSLRGEVSDRIETSVTENSVSLGSEFVSNMDLSAGRSLLACCSQ</sequence>
<feature type="region of interest" description="Disordered" evidence="1">
    <location>
        <begin position="1"/>
        <end position="20"/>
    </location>
</feature>
<organism evidence="2 3">
    <name type="scientific">Acer negundo</name>
    <name type="common">Box elder</name>
    <dbReference type="NCBI Taxonomy" id="4023"/>
    <lineage>
        <taxon>Eukaryota</taxon>
        <taxon>Viridiplantae</taxon>
        <taxon>Streptophyta</taxon>
        <taxon>Embryophyta</taxon>
        <taxon>Tracheophyta</taxon>
        <taxon>Spermatophyta</taxon>
        <taxon>Magnoliopsida</taxon>
        <taxon>eudicotyledons</taxon>
        <taxon>Gunneridae</taxon>
        <taxon>Pentapetalae</taxon>
        <taxon>rosids</taxon>
        <taxon>malvids</taxon>
        <taxon>Sapindales</taxon>
        <taxon>Sapindaceae</taxon>
        <taxon>Hippocastanoideae</taxon>
        <taxon>Acereae</taxon>
        <taxon>Acer</taxon>
    </lineage>
</organism>
<keyword evidence="3" id="KW-1185">Reference proteome</keyword>
<dbReference type="EMBL" id="JAJSOW010000100">
    <property type="protein sequence ID" value="KAI9184854.1"/>
    <property type="molecule type" value="Genomic_DNA"/>
</dbReference>
<dbReference type="AlphaFoldDB" id="A0AAD5J366"/>
<feature type="region of interest" description="Disordered" evidence="1">
    <location>
        <begin position="156"/>
        <end position="219"/>
    </location>
</feature>
<reference evidence="2" key="1">
    <citation type="journal article" date="2022" name="Plant J.">
        <title>Strategies of tolerance reflected in two North American maple genomes.</title>
        <authorList>
            <person name="McEvoy S.L."/>
            <person name="Sezen U.U."/>
            <person name="Trouern-Trend A."/>
            <person name="McMahon S.M."/>
            <person name="Schaberg P.G."/>
            <person name="Yang J."/>
            <person name="Wegrzyn J.L."/>
            <person name="Swenson N.G."/>
        </authorList>
    </citation>
    <scope>NUCLEOTIDE SEQUENCE</scope>
    <source>
        <strain evidence="2">91603</strain>
    </source>
</reference>
<comment type="caution">
    <text evidence="2">The sequence shown here is derived from an EMBL/GenBank/DDBJ whole genome shotgun (WGS) entry which is preliminary data.</text>
</comment>
<evidence type="ECO:0000313" key="2">
    <source>
        <dbReference type="EMBL" id="KAI9184854.1"/>
    </source>
</evidence>
<name>A0AAD5J366_ACENE</name>